<reference evidence="1 2" key="1">
    <citation type="journal article" date="2015" name="Int. J. Syst. Evol. Microbiol.">
        <title>Youhaiella tibetensis gen. nov., sp. nov., isolated from subsurface sediment.</title>
        <authorList>
            <person name="Wang Y.X."/>
            <person name="Huang F.Q."/>
            <person name="Nogi Y."/>
            <person name="Pang S.J."/>
            <person name="Wang P.K."/>
            <person name="Lv J."/>
        </authorList>
    </citation>
    <scope>NUCLEOTIDE SEQUENCE [LARGE SCALE GENOMIC DNA]</scope>
    <source>
        <strain evidence="2">fig4</strain>
    </source>
</reference>
<dbReference type="AlphaFoldDB" id="A0A5B9DUK4"/>
<dbReference type="OrthoDB" id="7873913at2"/>
<evidence type="ECO:0000313" key="1">
    <source>
        <dbReference type="EMBL" id="QEE22044.1"/>
    </source>
</evidence>
<organism evidence="1 2">
    <name type="scientific">Paradevosia tibetensis</name>
    <dbReference type="NCBI Taxonomy" id="1447062"/>
    <lineage>
        <taxon>Bacteria</taxon>
        <taxon>Pseudomonadati</taxon>
        <taxon>Pseudomonadota</taxon>
        <taxon>Alphaproteobacteria</taxon>
        <taxon>Hyphomicrobiales</taxon>
        <taxon>Devosiaceae</taxon>
        <taxon>Paradevosia</taxon>
    </lineage>
</organism>
<dbReference type="EMBL" id="CP041690">
    <property type="protein sequence ID" value="QEE22044.1"/>
    <property type="molecule type" value="Genomic_DNA"/>
</dbReference>
<dbReference type="GO" id="GO:0032784">
    <property type="term" value="P:regulation of DNA-templated transcription elongation"/>
    <property type="evidence" value="ECO:0007669"/>
    <property type="project" value="InterPro"/>
</dbReference>
<gene>
    <name evidence="1" type="ORF">FNA67_18515</name>
</gene>
<dbReference type="RefSeq" id="WP_147657499.1">
    <property type="nucleotide sequence ID" value="NZ_BMFM01000002.1"/>
</dbReference>
<accession>A0A5B9DUK4</accession>
<protein>
    <submittedName>
        <fullName evidence="1">Uncharacterized protein</fullName>
    </submittedName>
</protein>
<dbReference type="Gene3D" id="3.10.50.30">
    <property type="entry name" value="Transcription elongation factor, GreA/GreB, C-terminal domain"/>
    <property type="match status" value="1"/>
</dbReference>
<sequence length="177" mass="19068">MAIVLTAKDFSFLEQMLLAGGGSDQAHGLIRKKLDEARIVFGSDIDPEVVTLNSRVRYRINANPPEERTLVAEPGHEVRGMTIQLGTLRGVAMLGMAAGEAVMVPRRDGTIETLVVEAVLFQPEAERNPDPIAEIIADAMPQRTSRGAVTLLSEYRLRRRSPAANGDDPGPQGPSAA</sequence>
<name>A0A5B9DUK4_9HYPH</name>
<dbReference type="GO" id="GO:0003677">
    <property type="term" value="F:DNA binding"/>
    <property type="evidence" value="ECO:0007669"/>
    <property type="project" value="InterPro"/>
</dbReference>
<proteinExistence type="predicted"/>
<evidence type="ECO:0000313" key="2">
    <source>
        <dbReference type="Proteomes" id="UP000321062"/>
    </source>
</evidence>
<keyword evidence="2" id="KW-1185">Reference proteome</keyword>
<dbReference type="Proteomes" id="UP000321062">
    <property type="component" value="Chromosome"/>
</dbReference>
<dbReference type="InterPro" id="IPR036953">
    <property type="entry name" value="GreA/GreB_C_sf"/>
</dbReference>
<dbReference type="KEGG" id="yti:FNA67_18515"/>